<accession>A0A9X1QZW2</accession>
<dbReference type="GO" id="GO:0006596">
    <property type="term" value="P:polyamine biosynthetic process"/>
    <property type="evidence" value="ECO:0007669"/>
    <property type="project" value="UniProtKB-KW"/>
</dbReference>
<dbReference type="PANTHER" id="PTHR43317">
    <property type="entry name" value="THERMOSPERMINE SYNTHASE ACAULIS5"/>
    <property type="match status" value="1"/>
</dbReference>
<evidence type="ECO:0000256" key="1">
    <source>
        <dbReference type="ARBA" id="ARBA00023115"/>
    </source>
</evidence>
<sequence>MKKILSYIWPVTKKIPSEFNGTLEISYVNGKRVLDTENANYSYGSLQKILEIGLTKVNLKSVENLLLLGLGGGSIIKSLRETFEYKNNIIAVEIDPEIIKLAKDEFGISASENLQIVQQDAFEYVQNSEVKFQLIIIDLFIDTTVPSKFFKREFCENVSKLISINGELIFNIGVNLDKDTEIASSIIDNFGINFKFYSLKKVNGTNHLLIGKKIS</sequence>
<evidence type="ECO:0000313" key="3">
    <source>
        <dbReference type="Proteomes" id="UP001139462"/>
    </source>
</evidence>
<dbReference type="RefSeq" id="WP_237608820.1">
    <property type="nucleotide sequence ID" value="NZ_JAIRBB010000011.1"/>
</dbReference>
<gene>
    <name evidence="2" type="ORF">K8344_11445</name>
</gene>
<keyword evidence="1" id="KW-0620">Polyamine biosynthesis</keyword>
<proteinExistence type="predicted"/>
<dbReference type="Gene3D" id="3.40.50.150">
    <property type="entry name" value="Vaccinia Virus protein VP39"/>
    <property type="match status" value="1"/>
</dbReference>
<dbReference type="Proteomes" id="UP001139462">
    <property type="component" value="Unassembled WGS sequence"/>
</dbReference>
<name>A0A9X1QZW2_9FLAO</name>
<dbReference type="NCBIfam" id="NF037959">
    <property type="entry name" value="MFS_SpdSyn"/>
    <property type="match status" value="1"/>
</dbReference>
<organism evidence="2 3">
    <name type="scientific">Aequorivita xiaoshiensis</name>
    <dbReference type="NCBI Taxonomy" id="2874476"/>
    <lineage>
        <taxon>Bacteria</taxon>
        <taxon>Pseudomonadati</taxon>
        <taxon>Bacteroidota</taxon>
        <taxon>Flavobacteriia</taxon>
        <taxon>Flavobacteriales</taxon>
        <taxon>Flavobacteriaceae</taxon>
        <taxon>Aequorivita</taxon>
    </lineage>
</organism>
<reference evidence="2" key="1">
    <citation type="submission" date="2021-09" db="EMBL/GenBank/DDBJ databases">
        <title>Genome of Aequorivita sp. strain F64183.</title>
        <authorList>
            <person name="Wang Y."/>
        </authorList>
    </citation>
    <scope>NUCLEOTIDE SEQUENCE</scope>
    <source>
        <strain evidence="2">F64183</strain>
    </source>
</reference>
<evidence type="ECO:0000313" key="2">
    <source>
        <dbReference type="EMBL" id="MCG2431736.1"/>
    </source>
</evidence>
<dbReference type="SUPFAM" id="SSF53335">
    <property type="entry name" value="S-adenosyl-L-methionine-dependent methyltransferases"/>
    <property type="match status" value="1"/>
</dbReference>
<comment type="caution">
    <text evidence="2">The sequence shown here is derived from an EMBL/GenBank/DDBJ whole genome shotgun (WGS) entry which is preliminary data.</text>
</comment>
<dbReference type="PANTHER" id="PTHR43317:SF1">
    <property type="entry name" value="THERMOSPERMINE SYNTHASE ACAULIS5"/>
    <property type="match status" value="1"/>
</dbReference>
<dbReference type="AlphaFoldDB" id="A0A9X1QZW2"/>
<dbReference type="CDD" id="cd02440">
    <property type="entry name" value="AdoMet_MTases"/>
    <property type="match status" value="1"/>
</dbReference>
<dbReference type="Pfam" id="PF01564">
    <property type="entry name" value="Spermine_synth"/>
    <property type="match status" value="1"/>
</dbReference>
<dbReference type="InterPro" id="IPR029063">
    <property type="entry name" value="SAM-dependent_MTases_sf"/>
</dbReference>
<protein>
    <submittedName>
        <fullName evidence="2">Fused MFS/spermidine synthase</fullName>
    </submittedName>
</protein>
<dbReference type="EMBL" id="JAIRBB010000011">
    <property type="protein sequence ID" value="MCG2431736.1"/>
    <property type="molecule type" value="Genomic_DNA"/>
</dbReference>
<keyword evidence="3" id="KW-1185">Reference proteome</keyword>